<comment type="caution">
    <text evidence="1">The sequence shown here is derived from an EMBL/GenBank/DDBJ whole genome shotgun (WGS) entry which is preliminary data.</text>
</comment>
<dbReference type="RefSeq" id="WP_214530117.1">
    <property type="nucleotide sequence ID" value="NZ_JAHEWO010000014.1"/>
</dbReference>
<name>A0ABS5VFI6_9MICO</name>
<gene>
    <name evidence="1" type="ORF">KK097_10295</name>
</gene>
<reference evidence="1 2" key="1">
    <citation type="submission" date="2021-05" db="EMBL/GenBank/DDBJ databases">
        <title>Whole genome sequence of Curtobacterium flaccumfaciens pv. flaccumfaciens strain CFBP 8819.</title>
        <authorList>
            <person name="Osdaghi E."/>
            <person name="Taghouti G."/>
            <person name="Portier P."/>
            <person name="Fazliarab A."/>
            <person name="Taghavi S.M."/>
            <person name="Briand M."/>
            <person name="Le-Saux M."/>
            <person name="Jacques M.-A."/>
        </authorList>
    </citation>
    <scope>NUCLEOTIDE SEQUENCE [LARGE SCALE GENOMIC DNA]</scope>
    <source>
        <strain evidence="1 2">CFBP 8819</strain>
    </source>
</reference>
<dbReference type="EMBL" id="JAHEWS010000013">
    <property type="protein sequence ID" value="MBT1588202.1"/>
    <property type="molecule type" value="Genomic_DNA"/>
</dbReference>
<accession>A0ABS5VFI6</accession>
<keyword evidence="2" id="KW-1185">Reference proteome</keyword>
<evidence type="ECO:0000313" key="1">
    <source>
        <dbReference type="EMBL" id="MBT1588202.1"/>
    </source>
</evidence>
<evidence type="ECO:0000313" key="2">
    <source>
        <dbReference type="Proteomes" id="UP001519641"/>
    </source>
</evidence>
<proteinExistence type="predicted"/>
<dbReference type="Proteomes" id="UP001519641">
    <property type="component" value="Unassembled WGS sequence"/>
</dbReference>
<protein>
    <recommendedName>
        <fullName evidence="3">DUF222 domain-containing protein</fullName>
    </recommendedName>
</protein>
<evidence type="ECO:0008006" key="3">
    <source>
        <dbReference type="Google" id="ProtNLM"/>
    </source>
</evidence>
<sequence>MPLEERSLLELIQQYRRLKHGGAGQHEREVAQARLNALVDEAHRGGDRILCALATDARHAPIDMTEAYLLELLQVMRVRRAAGK</sequence>
<organism evidence="1 2">
    <name type="scientific">Curtobacterium aurantiacum</name>
    <dbReference type="NCBI Taxonomy" id="3236919"/>
    <lineage>
        <taxon>Bacteria</taxon>
        <taxon>Bacillati</taxon>
        <taxon>Actinomycetota</taxon>
        <taxon>Actinomycetes</taxon>
        <taxon>Micrococcales</taxon>
        <taxon>Microbacteriaceae</taxon>
        <taxon>Curtobacterium</taxon>
    </lineage>
</organism>